<dbReference type="CDD" id="cd01625">
    <property type="entry name" value="HAD_PNP"/>
    <property type="match status" value="1"/>
</dbReference>
<dbReference type="AlphaFoldDB" id="A0AAV4HY51"/>
<dbReference type="InterPro" id="IPR023214">
    <property type="entry name" value="HAD_sf"/>
</dbReference>
<protein>
    <submittedName>
        <fullName evidence="2">Bifunctional polynucleotide phosphatase/kinase</fullName>
    </submittedName>
</protein>
<name>A0AAV4HY51_9GAST</name>
<dbReference type="NCBIfam" id="TIGR01662">
    <property type="entry name" value="HAD-SF-IIIA"/>
    <property type="match status" value="1"/>
</dbReference>
<dbReference type="InterPro" id="IPR013954">
    <property type="entry name" value="PNK3P"/>
</dbReference>
<dbReference type="InterPro" id="IPR036412">
    <property type="entry name" value="HAD-like_sf"/>
</dbReference>
<dbReference type="GO" id="GO:0046404">
    <property type="term" value="F:ATP-dependent polydeoxyribonucleotide 5'-hydroxyl-kinase activity"/>
    <property type="evidence" value="ECO:0007669"/>
    <property type="project" value="TreeGrafter"/>
</dbReference>
<dbReference type="GO" id="GO:0046403">
    <property type="term" value="F:polynucleotide 3'-phosphatase activity"/>
    <property type="evidence" value="ECO:0007669"/>
    <property type="project" value="TreeGrafter"/>
</dbReference>
<evidence type="ECO:0000313" key="2">
    <source>
        <dbReference type="EMBL" id="GFS01631.1"/>
    </source>
</evidence>
<proteinExistence type="predicted"/>
<dbReference type="GO" id="GO:0005634">
    <property type="term" value="C:nucleus"/>
    <property type="evidence" value="ECO:0007669"/>
    <property type="project" value="TreeGrafter"/>
</dbReference>
<dbReference type="GO" id="GO:0003690">
    <property type="term" value="F:double-stranded DNA binding"/>
    <property type="evidence" value="ECO:0007669"/>
    <property type="project" value="TreeGrafter"/>
</dbReference>
<dbReference type="NCBIfam" id="TIGR01664">
    <property type="entry name" value="DNA-3'-Pase"/>
    <property type="match status" value="1"/>
</dbReference>
<dbReference type="Gene3D" id="3.40.50.300">
    <property type="entry name" value="P-loop containing nucleotide triphosphate hydrolases"/>
    <property type="match status" value="1"/>
</dbReference>
<dbReference type="Gene3D" id="3.40.50.1000">
    <property type="entry name" value="HAD superfamily/HAD-like"/>
    <property type="match status" value="1"/>
</dbReference>
<organism evidence="2 3">
    <name type="scientific">Elysia marginata</name>
    <dbReference type="NCBI Taxonomy" id="1093978"/>
    <lineage>
        <taxon>Eukaryota</taxon>
        <taxon>Metazoa</taxon>
        <taxon>Spiralia</taxon>
        <taxon>Lophotrochozoa</taxon>
        <taxon>Mollusca</taxon>
        <taxon>Gastropoda</taxon>
        <taxon>Heterobranchia</taxon>
        <taxon>Euthyneura</taxon>
        <taxon>Panpulmonata</taxon>
        <taxon>Sacoglossa</taxon>
        <taxon>Placobranchoidea</taxon>
        <taxon>Plakobranchidae</taxon>
        <taxon>Elysia</taxon>
    </lineage>
</organism>
<dbReference type="SUPFAM" id="SSF56784">
    <property type="entry name" value="HAD-like"/>
    <property type="match status" value="1"/>
</dbReference>
<gene>
    <name evidence="2" type="ORF">ElyMa_002842900</name>
</gene>
<dbReference type="Pfam" id="PF13671">
    <property type="entry name" value="AAA_33"/>
    <property type="match status" value="1"/>
</dbReference>
<dbReference type="InterPro" id="IPR006551">
    <property type="entry name" value="Polynucleotide_phosphatase"/>
</dbReference>
<reference evidence="2 3" key="1">
    <citation type="journal article" date="2021" name="Elife">
        <title>Chloroplast acquisition without the gene transfer in kleptoplastic sea slugs, Plakobranchus ocellatus.</title>
        <authorList>
            <person name="Maeda T."/>
            <person name="Takahashi S."/>
            <person name="Yoshida T."/>
            <person name="Shimamura S."/>
            <person name="Takaki Y."/>
            <person name="Nagai Y."/>
            <person name="Toyoda A."/>
            <person name="Suzuki Y."/>
            <person name="Arimoto A."/>
            <person name="Ishii H."/>
            <person name="Satoh N."/>
            <person name="Nishiyama T."/>
            <person name="Hasebe M."/>
            <person name="Maruyama T."/>
            <person name="Minagawa J."/>
            <person name="Obokata J."/>
            <person name="Shigenobu S."/>
        </authorList>
    </citation>
    <scope>NUCLEOTIDE SEQUENCE [LARGE SCALE GENOMIC DNA]</scope>
</reference>
<dbReference type="PANTHER" id="PTHR12083:SF18">
    <property type="entry name" value="BIFUNCTIONAL POLYNUCLEOTIDE PHOSPHATASE_KINASE"/>
    <property type="match status" value="1"/>
</dbReference>
<evidence type="ECO:0000313" key="3">
    <source>
        <dbReference type="Proteomes" id="UP000762676"/>
    </source>
</evidence>
<dbReference type="GO" id="GO:0006281">
    <property type="term" value="P:DNA repair"/>
    <property type="evidence" value="ECO:0007669"/>
    <property type="project" value="TreeGrafter"/>
</dbReference>
<accession>A0AAV4HY51</accession>
<dbReference type="SUPFAM" id="SSF52540">
    <property type="entry name" value="P-loop containing nucleoside triphosphate hydrolases"/>
    <property type="match status" value="1"/>
</dbReference>
<dbReference type="Proteomes" id="UP000762676">
    <property type="component" value="Unassembled WGS sequence"/>
</dbReference>
<dbReference type="InterPro" id="IPR027417">
    <property type="entry name" value="P-loop_NTPase"/>
</dbReference>
<dbReference type="Pfam" id="PF08645">
    <property type="entry name" value="PNK3P"/>
    <property type="match status" value="1"/>
</dbReference>
<dbReference type="EMBL" id="BMAT01005886">
    <property type="protein sequence ID" value="GFS01631.1"/>
    <property type="molecule type" value="Genomic_DNA"/>
</dbReference>
<feature type="compositionally biased region" description="Basic and acidic residues" evidence="1">
    <location>
        <begin position="10"/>
        <end position="29"/>
    </location>
</feature>
<evidence type="ECO:0000256" key="1">
    <source>
        <dbReference type="SAM" id="MobiDB-lite"/>
    </source>
</evidence>
<dbReference type="InterPro" id="IPR006549">
    <property type="entry name" value="HAD-SF_hydro_IIIA"/>
</dbReference>
<dbReference type="PANTHER" id="PTHR12083">
    <property type="entry name" value="BIFUNCTIONAL POLYNUCLEOTIDE PHOSPHATASE/KINASE"/>
    <property type="match status" value="1"/>
</dbReference>
<dbReference type="FunFam" id="3.40.50.1000:FF:000078">
    <property type="entry name" value="Bifunctional polynucleotide phosphatase/kinase"/>
    <property type="match status" value="1"/>
</dbReference>
<keyword evidence="3" id="KW-1185">Reference proteome</keyword>
<dbReference type="FunFam" id="3.40.50.300:FF:000737">
    <property type="entry name" value="Bifunctional polynucleotide phosphatase/kinase"/>
    <property type="match status" value="1"/>
</dbReference>
<comment type="caution">
    <text evidence="2">The sequence shown here is derived from an EMBL/GenBank/DDBJ whole genome shotgun (WGS) entry which is preliminary data.</text>
</comment>
<feature type="region of interest" description="Disordered" evidence="1">
    <location>
        <begin position="1"/>
        <end position="36"/>
    </location>
</feature>
<sequence length="416" mass="46737">MNRANRKRKAAAETEQRAKRARGETDLGHDLQWTAEGTGQGGCPQLLCLTSNTLEGRSKIAGFDIDFTVIKTASGRKFAVGSNDWEFWDEKVPEKLQSLHNDGYRVVFFTNQAGIEKQKTTPEVFKTKVEAIISKLNIPVFVFASTGTNHFRKPYAAMWTFFKDHCNKGVKVDDSKSFYVGDAAGRAKNWAPNKPKDFSCSDRMFAANIGIKFETPEEFFLGEKAASFDWGSLNPCAFLKKNPVITKTDDKALYAEKKQEMVVMVGPPASGKSTFRKRYLEPHGYVAVNRDTLGTMEKCLKVAGETLKQGKSVVVDNTNPAKSARAAFVDLAKKNGVPCRCMWMQTPLDLAHHLNLYRQSQTKGEVRRVPDVGYNIFKKNFEEPSTSEGFTVVKKVEFKPRFDSSADEELFKKWTV</sequence>